<dbReference type="PANTHER" id="PTHR23138:SF142">
    <property type="entry name" value="RAN-BINDING PROTEIN 3B-RELATED"/>
    <property type="match status" value="1"/>
</dbReference>
<keyword evidence="6" id="KW-1185">Reference proteome</keyword>
<feature type="compositionally biased region" description="Basic and acidic residues" evidence="3">
    <location>
        <begin position="94"/>
        <end position="107"/>
    </location>
</feature>
<evidence type="ECO:0000313" key="6">
    <source>
        <dbReference type="Proteomes" id="UP000031036"/>
    </source>
</evidence>
<evidence type="ECO:0000259" key="4">
    <source>
        <dbReference type="PROSITE" id="PS50196"/>
    </source>
</evidence>
<organism evidence="5 6">
    <name type="scientific">Toxocara canis</name>
    <name type="common">Canine roundworm</name>
    <dbReference type="NCBI Taxonomy" id="6265"/>
    <lineage>
        <taxon>Eukaryota</taxon>
        <taxon>Metazoa</taxon>
        <taxon>Ecdysozoa</taxon>
        <taxon>Nematoda</taxon>
        <taxon>Chromadorea</taxon>
        <taxon>Rhabditida</taxon>
        <taxon>Spirurina</taxon>
        <taxon>Ascaridomorpha</taxon>
        <taxon>Ascaridoidea</taxon>
        <taxon>Toxocaridae</taxon>
        <taxon>Toxocara</taxon>
    </lineage>
</organism>
<name>A0A0B2VWT8_TOXCA</name>
<dbReference type="OMA" id="IFPDMIV"/>
<dbReference type="CDD" id="cd13180">
    <property type="entry name" value="RanBD_RanBP3"/>
    <property type="match status" value="1"/>
</dbReference>
<reference evidence="5 6" key="1">
    <citation type="submission" date="2014-11" db="EMBL/GenBank/DDBJ databases">
        <title>Genetic blueprint of the zoonotic pathogen Toxocara canis.</title>
        <authorList>
            <person name="Zhu X.-Q."/>
            <person name="Korhonen P.K."/>
            <person name="Cai H."/>
            <person name="Young N.D."/>
            <person name="Nejsum P."/>
            <person name="von Samson-Himmelstjerna G."/>
            <person name="Boag P.R."/>
            <person name="Tan P."/>
            <person name="Li Q."/>
            <person name="Min J."/>
            <person name="Yang Y."/>
            <person name="Wang X."/>
            <person name="Fang X."/>
            <person name="Hall R.S."/>
            <person name="Hofmann A."/>
            <person name="Sternberg P.W."/>
            <person name="Jex A.R."/>
            <person name="Gasser R.B."/>
        </authorList>
    </citation>
    <scope>NUCLEOTIDE SEQUENCE [LARGE SCALE GENOMIC DNA]</scope>
    <source>
        <strain evidence="5">PN_DK_2014</strain>
    </source>
</reference>
<evidence type="ECO:0000256" key="3">
    <source>
        <dbReference type="SAM" id="MobiDB-lite"/>
    </source>
</evidence>
<keyword evidence="2" id="KW-0539">Nucleus</keyword>
<dbReference type="Pfam" id="PF00638">
    <property type="entry name" value="Ran_BP1"/>
    <property type="match status" value="1"/>
</dbReference>
<dbReference type="InterPro" id="IPR011993">
    <property type="entry name" value="PH-like_dom_sf"/>
</dbReference>
<dbReference type="InterPro" id="IPR000156">
    <property type="entry name" value="Ran_bind_dom"/>
</dbReference>
<proteinExistence type="predicted"/>
<evidence type="ECO:0000256" key="2">
    <source>
        <dbReference type="ARBA" id="ARBA00023242"/>
    </source>
</evidence>
<dbReference type="Gene3D" id="2.30.29.30">
    <property type="entry name" value="Pleckstrin-homology domain (PH domain)/Phosphotyrosine-binding domain (PTB)"/>
    <property type="match status" value="1"/>
</dbReference>
<feature type="region of interest" description="Disordered" evidence="3">
    <location>
        <begin position="142"/>
        <end position="177"/>
    </location>
</feature>
<feature type="compositionally biased region" description="Basic and acidic residues" evidence="3">
    <location>
        <begin position="149"/>
        <end position="164"/>
    </location>
</feature>
<comment type="caution">
    <text evidence="5">The sequence shown here is derived from an EMBL/GenBank/DDBJ whole genome shotgun (WGS) entry which is preliminary data.</text>
</comment>
<dbReference type="PROSITE" id="PS50196">
    <property type="entry name" value="RANBD1"/>
    <property type="match status" value="1"/>
</dbReference>
<dbReference type="SMART" id="SM00160">
    <property type="entry name" value="RanBD"/>
    <property type="match status" value="1"/>
</dbReference>
<feature type="region of interest" description="Disordered" evidence="3">
    <location>
        <begin position="290"/>
        <end position="321"/>
    </location>
</feature>
<dbReference type="OrthoDB" id="5869508at2759"/>
<comment type="subcellular location">
    <subcellularLocation>
        <location evidence="1">Nucleus</location>
    </subcellularLocation>
</comment>
<gene>
    <name evidence="5" type="primary">RANBP3</name>
    <name evidence="5" type="ORF">Tcan_06159</name>
</gene>
<dbReference type="EMBL" id="JPKZ01000788">
    <property type="protein sequence ID" value="KHN85430.1"/>
    <property type="molecule type" value="Genomic_DNA"/>
</dbReference>
<evidence type="ECO:0000313" key="5">
    <source>
        <dbReference type="EMBL" id="KHN85430.1"/>
    </source>
</evidence>
<evidence type="ECO:0000256" key="1">
    <source>
        <dbReference type="ARBA" id="ARBA00004123"/>
    </source>
</evidence>
<dbReference type="PANTHER" id="PTHR23138">
    <property type="entry name" value="RAN BINDING PROTEIN"/>
    <property type="match status" value="1"/>
</dbReference>
<dbReference type="SUPFAM" id="SSF50729">
    <property type="entry name" value="PH domain-like"/>
    <property type="match status" value="1"/>
</dbReference>
<dbReference type="AlphaFoldDB" id="A0A0B2VWT8"/>
<feature type="domain" description="RanBD1" evidence="4">
    <location>
        <begin position="161"/>
        <end position="297"/>
    </location>
</feature>
<sequence>MTKSARGRMAAKKPFAFKSSKLSTAADQLWSASKNEFKPTGATTSIKLDLGRTLADDKTSAAKLNADLANKKGFVFGSKLTERVIVDIKVEEKSEGENGEKEKRNDDGDAGPKTVSAVFEEIQKKGANSSFLAGDRNQYEEECASTSSKLKESADETESHRRESANALPKSTEPVTGEENEINIYHAMCKLHSFDLTTKSWHERGMGSLRINRTNDSPPQYRIVGRITGNQRVVLNSRIFADMVLEKVSMKRIKFSATTPDSELPVLFLTTASQFVTEQLYSHLAEIVEKKKKEESSRKRKASDENVADNGEGIEAKKTPS</sequence>
<dbReference type="Proteomes" id="UP000031036">
    <property type="component" value="Unassembled WGS sequence"/>
</dbReference>
<dbReference type="STRING" id="6265.A0A0B2VWT8"/>
<protein>
    <submittedName>
        <fullName evidence="5">Ran-binding protein 3</fullName>
    </submittedName>
</protein>
<feature type="region of interest" description="Disordered" evidence="3">
    <location>
        <begin position="94"/>
        <end position="113"/>
    </location>
</feature>
<dbReference type="InterPro" id="IPR045255">
    <property type="entry name" value="RanBP1-like"/>
</dbReference>
<accession>A0A0B2VWT8</accession>
<dbReference type="GO" id="GO:0006611">
    <property type="term" value="P:protein export from nucleus"/>
    <property type="evidence" value="ECO:0007669"/>
    <property type="project" value="TreeGrafter"/>
</dbReference>
<dbReference type="GO" id="GO:0005634">
    <property type="term" value="C:nucleus"/>
    <property type="evidence" value="ECO:0007669"/>
    <property type="project" value="UniProtKB-SubCell"/>
</dbReference>